<evidence type="ECO:0000259" key="9">
    <source>
        <dbReference type="Pfam" id="PF00326"/>
    </source>
</evidence>
<dbReference type="Gene3D" id="3.40.50.1820">
    <property type="entry name" value="alpha/beta hydrolase"/>
    <property type="match status" value="1"/>
</dbReference>
<evidence type="ECO:0000256" key="1">
    <source>
        <dbReference type="ARBA" id="ARBA00001070"/>
    </source>
</evidence>
<accession>A0AAN6GKH4</accession>
<evidence type="ECO:0000256" key="8">
    <source>
        <dbReference type="SAM" id="MobiDB-lite"/>
    </source>
</evidence>
<evidence type="ECO:0000256" key="5">
    <source>
        <dbReference type="ARBA" id="ARBA00022801"/>
    </source>
</evidence>
<dbReference type="InterPro" id="IPR002470">
    <property type="entry name" value="Peptidase_S9A"/>
</dbReference>
<dbReference type="EMBL" id="JAPDMZ010000538">
    <property type="protein sequence ID" value="KAK0542382.1"/>
    <property type="molecule type" value="Genomic_DNA"/>
</dbReference>
<evidence type="ECO:0000259" key="10">
    <source>
        <dbReference type="Pfam" id="PF02897"/>
    </source>
</evidence>
<name>A0AAN6GKH4_9BASI</name>
<organism evidence="11 12">
    <name type="scientific">Tilletia horrida</name>
    <dbReference type="NCBI Taxonomy" id="155126"/>
    <lineage>
        <taxon>Eukaryota</taxon>
        <taxon>Fungi</taxon>
        <taxon>Dikarya</taxon>
        <taxon>Basidiomycota</taxon>
        <taxon>Ustilaginomycotina</taxon>
        <taxon>Exobasidiomycetes</taxon>
        <taxon>Tilletiales</taxon>
        <taxon>Tilletiaceae</taxon>
        <taxon>Tilletia</taxon>
    </lineage>
</organism>
<dbReference type="Gene3D" id="2.130.10.120">
    <property type="entry name" value="Prolyl oligopeptidase, N-terminal domain"/>
    <property type="match status" value="1"/>
</dbReference>
<sequence length="809" mass="89706">MSSSSPAAAAARLAPGWDPKAKPFPQARRTDDVETFKSAKEASGEVQVPDPYKWLEQPPSKSEETKAFVEAQAAYAQEYIKGWPYREAFKKRVEANMSFPRFSCPSLKGDGAYYYSFNAGLDPQATIWRATREELEAAEKAEHEGSADTAKPMGKLWFDTNLLSKDGTVAIGTSAFSKSGKNFAYCLAKNGSDWNTIYVRKTTEPFVKPEGVEAAEVDKYVDSQHGDSRSIDKIDFVKFSDIGFFNDEGFFYQRFPDTTGGGSKGTETDATKDAQLYYHKLGTTQDEDILIVDKDPKVREAMWHGSLTEDKRWLMVAASKDTNPKHRSWLAYIGDSPSIPPASELRWIPLAQKYEYGLYDFGNDVLDEKDEDGNPIERFYIFTNKDADNYRIVYTDVKRSSAKAIKHISDFEGPDAELVELVPEQQDATLSSARFIAGNRLVVQLKRNVQDELWEYDVSTGKPIRRLMSSLVGTISQTSGRRHDKELFVSSISFTNPGTITRIEFSQDTKDEPKEIVHRTTKVAGIQPDDYISKQVWFDSTDGAKVPIFVTYPKSIDPSKAPVLLYVYGGFNIAIPPSFSPGMMTAITELGGVYAVANVRGGGEFGEKWWKSGYQYQKQHTFDDTLNAAKFLHESGLGAKGKIVINGGSNGGLTVSAVANQATEEHGIGGVIAEVGVLDLLRFQRHTIGSAWVGDFLNADNSGEEFDYIYKISPLENIVPGKAYPTYLLMSADHDDRVVPLHTFKMAAKLQHDCPENPNPILLRVDLNAGHGAGKSTAKRIDELCDKWAVMGRALDLKMRDSPSAAASL</sequence>
<dbReference type="InterPro" id="IPR029058">
    <property type="entry name" value="AB_hydrolase_fold"/>
</dbReference>
<dbReference type="Pfam" id="PF00326">
    <property type="entry name" value="Peptidase_S9"/>
    <property type="match status" value="1"/>
</dbReference>
<dbReference type="InterPro" id="IPR051167">
    <property type="entry name" value="Prolyl_oligopep/macrocyclase"/>
</dbReference>
<comment type="catalytic activity">
    <reaction evidence="1">
        <text>Hydrolysis of Pro-|-Xaa &gt;&gt; Ala-|-Xaa in oligopeptides.</text>
        <dbReference type="EC" id="3.4.21.26"/>
    </reaction>
</comment>
<evidence type="ECO:0000256" key="7">
    <source>
        <dbReference type="RuleBase" id="RU368024"/>
    </source>
</evidence>
<dbReference type="PANTHER" id="PTHR42881">
    <property type="entry name" value="PROLYL ENDOPEPTIDASE"/>
    <property type="match status" value="1"/>
</dbReference>
<feature type="region of interest" description="Disordered" evidence="8">
    <location>
        <begin position="1"/>
        <end position="59"/>
    </location>
</feature>
<gene>
    <name evidence="11" type="ORF">OC846_006756</name>
</gene>
<dbReference type="GO" id="GO:0006508">
    <property type="term" value="P:proteolysis"/>
    <property type="evidence" value="ECO:0007669"/>
    <property type="project" value="UniProtKB-KW"/>
</dbReference>
<dbReference type="Pfam" id="PF02897">
    <property type="entry name" value="Peptidase_S9_N"/>
    <property type="match status" value="1"/>
</dbReference>
<dbReference type="Proteomes" id="UP001176517">
    <property type="component" value="Unassembled WGS sequence"/>
</dbReference>
<keyword evidence="5 7" id="KW-0378">Hydrolase</keyword>
<dbReference type="FunFam" id="3.40.50.1820:FF:000005">
    <property type="entry name" value="Prolyl endopeptidase"/>
    <property type="match status" value="1"/>
</dbReference>
<evidence type="ECO:0000256" key="4">
    <source>
        <dbReference type="ARBA" id="ARBA00022670"/>
    </source>
</evidence>
<feature type="compositionally biased region" description="Basic and acidic residues" evidence="8">
    <location>
        <begin position="28"/>
        <end position="43"/>
    </location>
</feature>
<protein>
    <recommendedName>
        <fullName evidence="7">Prolyl endopeptidase</fullName>
        <ecNumber evidence="7">3.4.21.-</ecNumber>
    </recommendedName>
</protein>
<proteinExistence type="inferred from homology"/>
<dbReference type="SUPFAM" id="SSF53474">
    <property type="entry name" value="alpha/beta-Hydrolases"/>
    <property type="match status" value="1"/>
</dbReference>
<dbReference type="PANTHER" id="PTHR42881:SF2">
    <property type="entry name" value="PROLYL ENDOPEPTIDASE"/>
    <property type="match status" value="1"/>
</dbReference>
<keyword evidence="12" id="KW-1185">Reference proteome</keyword>
<feature type="domain" description="Peptidase S9 prolyl oligopeptidase catalytic" evidence="9">
    <location>
        <begin position="578"/>
        <end position="791"/>
    </location>
</feature>
<dbReference type="EC" id="3.4.21.-" evidence="7"/>
<feature type="compositionally biased region" description="Low complexity" evidence="8">
    <location>
        <begin position="1"/>
        <end position="11"/>
    </location>
</feature>
<evidence type="ECO:0000256" key="2">
    <source>
        <dbReference type="ARBA" id="ARBA00005228"/>
    </source>
</evidence>
<evidence type="ECO:0000256" key="6">
    <source>
        <dbReference type="ARBA" id="ARBA00022825"/>
    </source>
</evidence>
<comment type="subunit">
    <text evidence="3">Monomer.</text>
</comment>
<dbReference type="InterPro" id="IPR023302">
    <property type="entry name" value="Pept_S9A_N"/>
</dbReference>
<dbReference type="SUPFAM" id="SSF50993">
    <property type="entry name" value="Peptidase/esterase 'gauge' domain"/>
    <property type="match status" value="1"/>
</dbReference>
<dbReference type="AlphaFoldDB" id="A0AAN6GKH4"/>
<comment type="similarity">
    <text evidence="2 7">Belongs to the peptidase S9A family.</text>
</comment>
<dbReference type="PRINTS" id="PR00862">
    <property type="entry name" value="PROLIGOPTASE"/>
</dbReference>
<evidence type="ECO:0000313" key="12">
    <source>
        <dbReference type="Proteomes" id="UP001176517"/>
    </source>
</evidence>
<evidence type="ECO:0000256" key="3">
    <source>
        <dbReference type="ARBA" id="ARBA00011245"/>
    </source>
</evidence>
<keyword evidence="6 7" id="KW-0720">Serine protease</keyword>
<dbReference type="GO" id="GO:0070012">
    <property type="term" value="F:oligopeptidase activity"/>
    <property type="evidence" value="ECO:0007669"/>
    <property type="project" value="TreeGrafter"/>
</dbReference>
<evidence type="ECO:0000313" key="11">
    <source>
        <dbReference type="EMBL" id="KAK0542382.1"/>
    </source>
</evidence>
<comment type="caution">
    <text evidence="11">The sequence shown here is derived from an EMBL/GenBank/DDBJ whole genome shotgun (WGS) entry which is preliminary data.</text>
</comment>
<dbReference type="InterPro" id="IPR001375">
    <property type="entry name" value="Peptidase_S9_cat"/>
</dbReference>
<keyword evidence="4 7" id="KW-0645">Protease</keyword>
<reference evidence="11" key="1">
    <citation type="journal article" date="2023" name="PhytoFront">
        <title>Draft Genome Resources of Seven Strains of Tilletia horrida, Causal Agent of Kernel Smut of Rice.</title>
        <authorList>
            <person name="Khanal S."/>
            <person name="Antony Babu S."/>
            <person name="Zhou X.G."/>
        </authorList>
    </citation>
    <scope>NUCLEOTIDE SEQUENCE</scope>
    <source>
        <strain evidence="11">TX6</strain>
    </source>
</reference>
<dbReference type="GO" id="GO:0004252">
    <property type="term" value="F:serine-type endopeptidase activity"/>
    <property type="evidence" value="ECO:0007669"/>
    <property type="project" value="UniProtKB-UniRule"/>
</dbReference>
<dbReference type="GO" id="GO:0005829">
    <property type="term" value="C:cytosol"/>
    <property type="evidence" value="ECO:0007669"/>
    <property type="project" value="TreeGrafter"/>
</dbReference>
<feature type="domain" description="Peptidase S9A N-terminal" evidence="10">
    <location>
        <begin position="37"/>
        <end position="510"/>
    </location>
</feature>